<dbReference type="PANTHER" id="PTHR45453:SF1">
    <property type="entry name" value="PHOSPHATE REGULON SENSOR PROTEIN PHOR"/>
    <property type="match status" value="1"/>
</dbReference>
<keyword evidence="8 15" id="KW-0812">Transmembrane</keyword>
<dbReference type="PANTHER" id="PTHR45453">
    <property type="entry name" value="PHOSPHATE REGULON SENSOR PROTEIN PHOR"/>
    <property type="match status" value="1"/>
</dbReference>
<proteinExistence type="predicted"/>
<dbReference type="FunFam" id="3.30.565.10:FF:000006">
    <property type="entry name" value="Sensor histidine kinase WalK"/>
    <property type="match status" value="1"/>
</dbReference>
<evidence type="ECO:0000256" key="3">
    <source>
        <dbReference type="ARBA" id="ARBA00012438"/>
    </source>
</evidence>
<evidence type="ECO:0000256" key="6">
    <source>
        <dbReference type="ARBA" id="ARBA00022553"/>
    </source>
</evidence>
<dbReference type="NCBIfam" id="TIGR02966">
    <property type="entry name" value="phoR_proteo"/>
    <property type="match status" value="1"/>
</dbReference>
<keyword evidence="4" id="KW-0813">Transport</keyword>
<evidence type="ECO:0000256" key="14">
    <source>
        <dbReference type="ARBA" id="ARBA00023136"/>
    </source>
</evidence>
<dbReference type="GO" id="GO:0016036">
    <property type="term" value="P:cellular response to phosphate starvation"/>
    <property type="evidence" value="ECO:0007669"/>
    <property type="project" value="TreeGrafter"/>
</dbReference>
<dbReference type="CDD" id="cd00082">
    <property type="entry name" value="HisKA"/>
    <property type="match status" value="1"/>
</dbReference>
<dbReference type="InterPro" id="IPR003594">
    <property type="entry name" value="HATPase_dom"/>
</dbReference>
<keyword evidence="12 15" id="KW-1133">Transmembrane helix</keyword>
<evidence type="ECO:0000256" key="10">
    <source>
        <dbReference type="ARBA" id="ARBA00022777"/>
    </source>
</evidence>
<dbReference type="FunFam" id="1.10.287.130:FF:000008">
    <property type="entry name" value="Two-component sensor histidine kinase"/>
    <property type="match status" value="1"/>
</dbReference>
<dbReference type="Gene3D" id="1.10.287.130">
    <property type="match status" value="1"/>
</dbReference>
<dbReference type="InterPro" id="IPR035965">
    <property type="entry name" value="PAS-like_dom_sf"/>
</dbReference>
<evidence type="ECO:0000256" key="2">
    <source>
        <dbReference type="ARBA" id="ARBA00004236"/>
    </source>
</evidence>
<keyword evidence="5" id="KW-1003">Cell membrane</keyword>
<dbReference type="EC" id="2.7.13.3" evidence="3"/>
<evidence type="ECO:0000313" key="17">
    <source>
        <dbReference type="EMBL" id="SOC44020.1"/>
    </source>
</evidence>
<keyword evidence="11" id="KW-0067">ATP-binding</keyword>
<evidence type="ECO:0000256" key="7">
    <source>
        <dbReference type="ARBA" id="ARBA00022679"/>
    </source>
</evidence>
<keyword evidence="14 15" id="KW-0472">Membrane</keyword>
<evidence type="ECO:0000256" key="5">
    <source>
        <dbReference type="ARBA" id="ARBA00022475"/>
    </source>
</evidence>
<evidence type="ECO:0000256" key="9">
    <source>
        <dbReference type="ARBA" id="ARBA00022741"/>
    </source>
</evidence>
<dbReference type="InterPro" id="IPR050351">
    <property type="entry name" value="BphY/WalK/GraS-like"/>
</dbReference>
<dbReference type="AlphaFoldDB" id="A0A285UQ66"/>
<dbReference type="GO" id="GO:0005524">
    <property type="term" value="F:ATP binding"/>
    <property type="evidence" value="ECO:0007669"/>
    <property type="project" value="UniProtKB-KW"/>
</dbReference>
<feature type="domain" description="Histidine kinase" evidence="16">
    <location>
        <begin position="213"/>
        <end position="428"/>
    </location>
</feature>
<feature type="transmembrane region" description="Helical" evidence="15">
    <location>
        <begin position="28"/>
        <end position="59"/>
    </location>
</feature>
<dbReference type="InterPro" id="IPR014310">
    <property type="entry name" value="Sig_transdc_His_kinase_PhoR"/>
</dbReference>
<dbReference type="InterPro" id="IPR005467">
    <property type="entry name" value="His_kinase_dom"/>
</dbReference>
<dbReference type="InterPro" id="IPR004358">
    <property type="entry name" value="Sig_transdc_His_kin-like_C"/>
</dbReference>
<dbReference type="SUPFAM" id="SSF55785">
    <property type="entry name" value="PYP-like sensor domain (PAS domain)"/>
    <property type="match status" value="1"/>
</dbReference>
<evidence type="ECO:0000256" key="1">
    <source>
        <dbReference type="ARBA" id="ARBA00000085"/>
    </source>
</evidence>
<dbReference type="GO" id="GO:0000155">
    <property type="term" value="F:phosphorelay sensor kinase activity"/>
    <property type="evidence" value="ECO:0007669"/>
    <property type="project" value="InterPro"/>
</dbReference>
<evidence type="ECO:0000256" key="11">
    <source>
        <dbReference type="ARBA" id="ARBA00022840"/>
    </source>
</evidence>
<dbReference type="EMBL" id="OBQD01000012">
    <property type="protein sequence ID" value="SOC44020.1"/>
    <property type="molecule type" value="Genomic_DNA"/>
</dbReference>
<protein>
    <recommendedName>
        <fullName evidence="3">histidine kinase</fullName>
        <ecNumber evidence="3">2.7.13.3</ecNumber>
    </recommendedName>
</protein>
<dbReference type="SMART" id="SM00387">
    <property type="entry name" value="HATPase_c"/>
    <property type="match status" value="1"/>
</dbReference>
<evidence type="ECO:0000313" key="18">
    <source>
        <dbReference type="Proteomes" id="UP000219167"/>
    </source>
</evidence>
<organism evidence="17 18">
    <name type="scientific">Rhizobium subbaraonis</name>
    <dbReference type="NCBI Taxonomy" id="908946"/>
    <lineage>
        <taxon>Bacteria</taxon>
        <taxon>Pseudomonadati</taxon>
        <taxon>Pseudomonadota</taxon>
        <taxon>Alphaproteobacteria</taxon>
        <taxon>Hyphomicrobiales</taxon>
        <taxon>Rhizobiaceae</taxon>
        <taxon>Rhizobium/Agrobacterium group</taxon>
        <taxon>Rhizobium</taxon>
    </lineage>
</organism>
<dbReference type="PRINTS" id="PR00344">
    <property type="entry name" value="BCTRLSENSOR"/>
</dbReference>
<gene>
    <name evidence="17" type="ORF">SAMN05892877_11218</name>
</gene>
<dbReference type="Proteomes" id="UP000219167">
    <property type="component" value="Unassembled WGS sequence"/>
</dbReference>
<keyword evidence="9" id="KW-0547">Nucleotide-binding</keyword>
<reference evidence="17 18" key="1">
    <citation type="submission" date="2017-08" db="EMBL/GenBank/DDBJ databases">
        <authorList>
            <person name="de Groot N.N."/>
        </authorList>
    </citation>
    <scope>NUCLEOTIDE SEQUENCE [LARGE SCALE GENOMIC DNA]</scope>
    <source>
        <strain evidence="17 18">JC85</strain>
    </source>
</reference>
<keyword evidence="13" id="KW-0902">Two-component regulatory system</keyword>
<dbReference type="InterPro" id="IPR036890">
    <property type="entry name" value="HATPase_C_sf"/>
</dbReference>
<dbReference type="InterPro" id="IPR036097">
    <property type="entry name" value="HisK_dim/P_sf"/>
</dbReference>
<comment type="subcellular location">
    <subcellularLocation>
        <location evidence="2">Cell membrane</location>
    </subcellularLocation>
</comment>
<dbReference type="PROSITE" id="PS50109">
    <property type="entry name" value="HIS_KIN"/>
    <property type="match status" value="1"/>
</dbReference>
<keyword evidence="10 17" id="KW-0418">Kinase</keyword>
<comment type="catalytic activity">
    <reaction evidence="1">
        <text>ATP + protein L-histidine = ADP + protein N-phospho-L-histidine.</text>
        <dbReference type="EC" id="2.7.13.3"/>
    </reaction>
</comment>
<keyword evidence="7" id="KW-0808">Transferase</keyword>
<keyword evidence="18" id="KW-1185">Reference proteome</keyword>
<keyword evidence="6" id="KW-0597">Phosphoprotein</keyword>
<dbReference type="Gene3D" id="3.30.565.10">
    <property type="entry name" value="Histidine kinase-like ATPase, C-terminal domain"/>
    <property type="match status" value="1"/>
</dbReference>
<name>A0A285UQ66_9HYPH</name>
<dbReference type="GO" id="GO:0004721">
    <property type="term" value="F:phosphoprotein phosphatase activity"/>
    <property type="evidence" value="ECO:0007669"/>
    <property type="project" value="TreeGrafter"/>
</dbReference>
<dbReference type="RefSeq" id="WP_176526810.1">
    <property type="nucleotide sequence ID" value="NZ_OBQD01000012.1"/>
</dbReference>
<dbReference type="SMART" id="SM00388">
    <property type="entry name" value="HisKA"/>
    <property type="match status" value="1"/>
</dbReference>
<evidence type="ECO:0000256" key="13">
    <source>
        <dbReference type="ARBA" id="ARBA00023012"/>
    </source>
</evidence>
<evidence type="ECO:0000256" key="15">
    <source>
        <dbReference type="SAM" id="Phobius"/>
    </source>
</evidence>
<dbReference type="GO" id="GO:0005886">
    <property type="term" value="C:plasma membrane"/>
    <property type="evidence" value="ECO:0007669"/>
    <property type="project" value="UniProtKB-SubCell"/>
</dbReference>
<evidence type="ECO:0000256" key="4">
    <source>
        <dbReference type="ARBA" id="ARBA00022448"/>
    </source>
</evidence>
<sequence length="428" mass="47030">MKARREIVVEERGSTIRWLMTQLWDERVLLAAVVFTAFLMWLGGIPAGWIAFAATLLVLAGFARTERLEGPPAAAATAAIRPEADASETLDSIAALIDALDMPVLIVTADETVRLQNRAATLLFGPIPRNADLAGRIRAPGILDMARDVIASGQAKEIEHSDRLPSETVYIVRVAPMQALGQRLGGTRYFLITFRDVSQARRIDRMRSDFVANASHELRTPLASLKGFIETIQGPARNDQAAQQRFLGIMHEQATRMSRLVDDLLSLSRLEIKSHVPPDQRVELAPLLGHVRDSLQPFATELGVEIVLDLPDGKVEVAGDRDELIEVFENLMENACKYGQEGGRVEVRLAPGEGGHPEVSVTDFGPGIPPEHVPRLTERFYRVNVEASRSKKGTGLGLAIAKHILTRHRARLSVKSELGKGTVFTVKF</sequence>
<evidence type="ECO:0000256" key="8">
    <source>
        <dbReference type="ARBA" id="ARBA00022692"/>
    </source>
</evidence>
<evidence type="ECO:0000259" key="16">
    <source>
        <dbReference type="PROSITE" id="PS50109"/>
    </source>
</evidence>
<dbReference type="SUPFAM" id="SSF47384">
    <property type="entry name" value="Homodimeric domain of signal transducing histidine kinase"/>
    <property type="match status" value="1"/>
</dbReference>
<dbReference type="InterPro" id="IPR003661">
    <property type="entry name" value="HisK_dim/P_dom"/>
</dbReference>
<dbReference type="Pfam" id="PF02518">
    <property type="entry name" value="HATPase_c"/>
    <property type="match status" value="1"/>
</dbReference>
<dbReference type="SUPFAM" id="SSF55874">
    <property type="entry name" value="ATPase domain of HSP90 chaperone/DNA topoisomerase II/histidine kinase"/>
    <property type="match status" value="1"/>
</dbReference>
<evidence type="ECO:0000256" key="12">
    <source>
        <dbReference type="ARBA" id="ARBA00022989"/>
    </source>
</evidence>
<dbReference type="Pfam" id="PF00512">
    <property type="entry name" value="HisKA"/>
    <property type="match status" value="1"/>
</dbReference>
<accession>A0A285UQ66</accession>